<evidence type="ECO:0000256" key="10">
    <source>
        <dbReference type="PROSITE-ProRule" id="PRU00703"/>
    </source>
</evidence>
<evidence type="ECO:0000256" key="1">
    <source>
        <dbReference type="ARBA" id="ARBA00004141"/>
    </source>
</evidence>
<feature type="transmembrane region" description="Helical" evidence="11">
    <location>
        <begin position="476"/>
        <end position="504"/>
    </location>
</feature>
<evidence type="ECO:0000256" key="9">
    <source>
        <dbReference type="ARBA" id="ARBA00023214"/>
    </source>
</evidence>
<feature type="transmembrane region" description="Helical" evidence="11">
    <location>
        <begin position="250"/>
        <end position="270"/>
    </location>
</feature>
<dbReference type="CDD" id="cd04591">
    <property type="entry name" value="CBS_pair_voltage-gated_CLC_euk_bac"/>
    <property type="match status" value="1"/>
</dbReference>
<dbReference type="GO" id="GO:0005254">
    <property type="term" value="F:chloride channel activity"/>
    <property type="evidence" value="ECO:0007669"/>
    <property type="project" value="UniProtKB-UniRule"/>
</dbReference>
<comment type="caution">
    <text evidence="14">The sequence shown here is derived from an EMBL/GenBank/DDBJ whole genome shotgun (WGS) entry which is preliminary data.</text>
</comment>
<dbReference type="InterPro" id="IPR014743">
    <property type="entry name" value="Cl-channel_core"/>
</dbReference>
<keyword evidence="3 11" id="KW-0812">Transmembrane</keyword>
<dbReference type="InterPro" id="IPR001807">
    <property type="entry name" value="ClC"/>
</dbReference>
<dbReference type="SMART" id="SM00116">
    <property type="entry name" value="CBS"/>
    <property type="match status" value="2"/>
</dbReference>
<dbReference type="InterPro" id="IPR000644">
    <property type="entry name" value="CBS_dom"/>
</dbReference>
<dbReference type="AlphaFoldDB" id="A0A8J5MJJ9"/>
<keyword evidence="4" id="KW-0677">Repeat</keyword>
<dbReference type="PANTHER" id="PTHR11689:SF136">
    <property type="entry name" value="H(+)_CL(-) EXCHANGE TRANSPORTER 7"/>
    <property type="match status" value="1"/>
</dbReference>
<dbReference type="PANTHER" id="PTHR11689">
    <property type="entry name" value="CHLORIDE CHANNEL PROTEIN CLC FAMILY MEMBER"/>
    <property type="match status" value="1"/>
</dbReference>
<comment type="subcellular location">
    <subcellularLocation>
        <location evidence="1 11">Membrane</location>
        <topology evidence="1 11">Multi-pass membrane protein</topology>
    </subcellularLocation>
</comment>
<dbReference type="InterPro" id="IPR046342">
    <property type="entry name" value="CBS_dom_sf"/>
</dbReference>
<evidence type="ECO:0000256" key="3">
    <source>
        <dbReference type="ARBA" id="ARBA00022692"/>
    </source>
</evidence>
<evidence type="ECO:0000259" key="13">
    <source>
        <dbReference type="PROSITE" id="PS51371"/>
    </source>
</evidence>
<dbReference type="Gene3D" id="1.10.3080.10">
    <property type="entry name" value="Clc chloride channel"/>
    <property type="match status" value="1"/>
</dbReference>
<dbReference type="PROSITE" id="PS51371">
    <property type="entry name" value="CBS"/>
    <property type="match status" value="2"/>
</dbReference>
<keyword evidence="15" id="KW-1185">Reference proteome</keyword>
<feature type="transmembrane region" description="Helical" evidence="11">
    <location>
        <begin position="291"/>
        <end position="309"/>
    </location>
</feature>
<evidence type="ECO:0000256" key="4">
    <source>
        <dbReference type="ARBA" id="ARBA00022737"/>
    </source>
</evidence>
<dbReference type="SUPFAM" id="SSF81340">
    <property type="entry name" value="Clc chloride channel"/>
    <property type="match status" value="1"/>
</dbReference>
<keyword evidence="7 10" id="KW-0129">CBS domain</keyword>
<evidence type="ECO:0000256" key="12">
    <source>
        <dbReference type="SAM" id="MobiDB-lite"/>
    </source>
</evidence>
<feature type="transmembrane region" description="Helical" evidence="11">
    <location>
        <begin position="352"/>
        <end position="376"/>
    </location>
</feature>
<dbReference type="FunFam" id="1.10.3080.10:FF:000014">
    <property type="entry name" value="Chloride channel protein"/>
    <property type="match status" value="1"/>
</dbReference>
<keyword evidence="8 11" id="KW-0472">Membrane</keyword>
<feature type="domain" description="CBS" evidence="13">
    <location>
        <begin position="668"/>
        <end position="740"/>
    </location>
</feature>
<feature type="region of interest" description="Disordered" evidence="12">
    <location>
        <begin position="30"/>
        <end position="55"/>
    </location>
</feature>
<evidence type="ECO:0000256" key="5">
    <source>
        <dbReference type="ARBA" id="ARBA00022989"/>
    </source>
</evidence>
<evidence type="ECO:0000256" key="7">
    <source>
        <dbReference type="ARBA" id="ARBA00023122"/>
    </source>
</evidence>
<feature type="domain" description="CBS" evidence="13">
    <location>
        <begin position="782"/>
        <end position="840"/>
    </location>
</feature>
<dbReference type="Pfam" id="PF00571">
    <property type="entry name" value="CBS"/>
    <property type="match status" value="2"/>
</dbReference>
<protein>
    <recommendedName>
        <fullName evidence="11">Chloride channel protein</fullName>
    </recommendedName>
</protein>
<evidence type="ECO:0000256" key="2">
    <source>
        <dbReference type="ARBA" id="ARBA00022448"/>
    </source>
</evidence>
<feature type="transmembrane region" description="Helical" evidence="11">
    <location>
        <begin position="550"/>
        <end position="574"/>
    </location>
</feature>
<evidence type="ECO:0000313" key="14">
    <source>
        <dbReference type="EMBL" id="KAG7153799.1"/>
    </source>
</evidence>
<dbReference type="GO" id="GO:0005765">
    <property type="term" value="C:lysosomal membrane"/>
    <property type="evidence" value="ECO:0007669"/>
    <property type="project" value="TreeGrafter"/>
</dbReference>
<accession>A0A8J5MJJ9</accession>
<comment type="similarity">
    <text evidence="11">Belongs to the chloride channel (TC 2.A.49) family.</text>
</comment>
<proteinExistence type="inferred from homology"/>
<dbReference type="Proteomes" id="UP000747542">
    <property type="component" value="Unassembled WGS sequence"/>
</dbReference>
<dbReference type="SUPFAM" id="SSF54631">
    <property type="entry name" value="CBS-domain pair"/>
    <property type="match status" value="1"/>
</dbReference>
<keyword evidence="5 11" id="KW-1133">Transmembrane helix</keyword>
<evidence type="ECO:0000256" key="6">
    <source>
        <dbReference type="ARBA" id="ARBA00023065"/>
    </source>
</evidence>
<feature type="transmembrane region" description="Helical" evidence="11">
    <location>
        <begin position="524"/>
        <end position="543"/>
    </location>
</feature>
<gene>
    <name evidence="14" type="primary">Clcn7-L</name>
    <name evidence="14" type="ORF">Hamer_G009487</name>
</gene>
<keyword evidence="6 11" id="KW-0406">Ion transport</keyword>
<feature type="compositionally biased region" description="Basic and acidic residues" evidence="12">
    <location>
        <begin position="31"/>
        <end position="55"/>
    </location>
</feature>
<feature type="transmembrane region" description="Helical" evidence="11">
    <location>
        <begin position="614"/>
        <end position="631"/>
    </location>
</feature>
<name>A0A8J5MJJ9_HOMAM</name>
<feature type="transmembrane region" description="Helical" evidence="11">
    <location>
        <begin position="432"/>
        <end position="455"/>
    </location>
</feature>
<dbReference type="Gene3D" id="3.10.580.10">
    <property type="entry name" value="CBS-domain"/>
    <property type="match status" value="1"/>
</dbReference>
<organism evidence="14 15">
    <name type="scientific">Homarus americanus</name>
    <name type="common">American lobster</name>
    <dbReference type="NCBI Taxonomy" id="6706"/>
    <lineage>
        <taxon>Eukaryota</taxon>
        <taxon>Metazoa</taxon>
        <taxon>Ecdysozoa</taxon>
        <taxon>Arthropoda</taxon>
        <taxon>Crustacea</taxon>
        <taxon>Multicrustacea</taxon>
        <taxon>Malacostraca</taxon>
        <taxon>Eumalacostraca</taxon>
        <taxon>Eucarida</taxon>
        <taxon>Decapoda</taxon>
        <taxon>Pleocyemata</taxon>
        <taxon>Astacidea</taxon>
        <taxon>Nephropoidea</taxon>
        <taxon>Nephropidae</taxon>
        <taxon>Homarus</taxon>
    </lineage>
</organism>
<evidence type="ECO:0000256" key="11">
    <source>
        <dbReference type="RuleBase" id="RU361221"/>
    </source>
</evidence>
<evidence type="ECO:0000256" key="8">
    <source>
        <dbReference type="ARBA" id="ARBA00023136"/>
    </source>
</evidence>
<dbReference type="InterPro" id="IPR051280">
    <property type="entry name" value="Cl-channel/antiporter"/>
</dbReference>
<keyword evidence="9 11" id="KW-0868">Chloride</keyword>
<sequence>MIKEAYKDEAMSRAQVLRWHKSLKVECTSYDNEHHSGHPSNKRNDENVQKNDQLVHEDRRVTIREVAEPLDLSSGPCDFWFKLNLQGKKIRDRMKIQDSSQQVLSSLTNKDYQKWEEGIQRCIEASGEYFKDVLTTLIEYLSLDSFKTQHYISGVDTSLEETVDVLDGCTPAENKTKPVEPECRSGAVGNSIFYVDDQQESPSDENRGQLNMLSAAYESLDYDTCVNSAWLDEERTMGYKYVVKKDVARWLVVLLTAVLTALPVAAGSGIPQVKCYLNGVKVPRVVRIKTLVSKALGVIMSVLGGLAVGKEGPMIHSGAVIAAGVSQGKTTSFKHDFGFFEYFREDHEKRDFVSAGAAAGVAAAFGAPVGGVLFSLEEGASFWNQGLTWRVFFGAMMSTFTLNLVLSAYNGFPGKLNYNGLLNFGKFDDLTYEIWEFIPFLLMGVMGGLLGALYNHINLKLTAFRMRYIQKPWQKIIEAAVVAFVTAVMFCGIGEENAAAAIWFQTPERSVRSLFHDTSDSYHWSTIGVFFVCYFFLACWTYGLGIPAGLFIPTLLCGAAWGRLVGMLLCLFFPDQKWVDEGKYALVGAGAMLGGVVRMTLSLTVILMECVGNITFGLPLMIVLMVAKWVGDFFNEGIYDIHIQMQGVPIMAWDAPPLSNNIYASEVMNRPVVTLKSVERVGHIVNILKANTYNGFPVVDSIPTSENVCYFKSFGTLRGVILRSQLTVLLKHKIFNENAEVWQNSKVDIHLFRISYPRYFTLDEVDLNPEDMNCTVDLRPFYNPSPYSVVTCTALPRIFNLFRALGLRHLIVVNDNNEVVGMVTRKDLVKYRIWKHRGQMGLEELVIYNNVS</sequence>
<evidence type="ECO:0000313" key="15">
    <source>
        <dbReference type="Proteomes" id="UP000747542"/>
    </source>
</evidence>
<dbReference type="PRINTS" id="PR00762">
    <property type="entry name" value="CLCHANNEL"/>
</dbReference>
<dbReference type="Pfam" id="PF00654">
    <property type="entry name" value="Voltage_CLC"/>
    <property type="match status" value="1"/>
</dbReference>
<feature type="transmembrane region" description="Helical" evidence="11">
    <location>
        <begin position="388"/>
        <end position="412"/>
    </location>
</feature>
<dbReference type="EMBL" id="JAHLQT010046319">
    <property type="protein sequence ID" value="KAG7153799.1"/>
    <property type="molecule type" value="Genomic_DNA"/>
</dbReference>
<reference evidence="14" key="1">
    <citation type="journal article" date="2021" name="Sci. Adv.">
        <title>The American lobster genome reveals insights on longevity, neural, and immune adaptations.</title>
        <authorList>
            <person name="Polinski J.M."/>
            <person name="Zimin A.V."/>
            <person name="Clark K.F."/>
            <person name="Kohn A.B."/>
            <person name="Sadowski N."/>
            <person name="Timp W."/>
            <person name="Ptitsyn A."/>
            <person name="Khanna P."/>
            <person name="Romanova D.Y."/>
            <person name="Williams P."/>
            <person name="Greenwood S.J."/>
            <person name="Moroz L.L."/>
            <person name="Walt D.R."/>
            <person name="Bodnar A.G."/>
        </authorList>
    </citation>
    <scope>NUCLEOTIDE SEQUENCE</scope>
    <source>
        <strain evidence="14">GMGI-L3</strain>
    </source>
</reference>
<keyword evidence="2 11" id="KW-0813">Transport</keyword>
<feature type="transmembrane region" description="Helical" evidence="11">
    <location>
        <begin position="586"/>
        <end position="607"/>
    </location>
</feature>